<dbReference type="InterPro" id="IPR001932">
    <property type="entry name" value="PPM-type_phosphatase-like_dom"/>
</dbReference>
<dbReference type="RefSeq" id="WP_138154724.1">
    <property type="nucleotide sequence ID" value="NZ_CAMCCI010000203.1"/>
</dbReference>
<accession>A0A4V6I5M5</accession>
<gene>
    <name evidence="3" type="ORF">LS79_009795</name>
</gene>
<dbReference type="AlphaFoldDB" id="A0A4V6I5M5"/>
<dbReference type="Proteomes" id="UP000029857">
    <property type="component" value="Unassembled WGS sequence"/>
</dbReference>
<protein>
    <recommendedName>
        <fullName evidence="2">PPM-type phosphatase domain-containing protein</fullName>
    </recommendedName>
</protein>
<comment type="caution">
    <text evidence="3">The sequence shown here is derived from an EMBL/GenBank/DDBJ whole genome shotgun (WGS) entry which is preliminary data.</text>
</comment>
<reference evidence="3 4" key="1">
    <citation type="journal article" date="2014" name="Genome Announc.">
        <title>Draft genome sequences of eight enterohepatic helicobacter species isolated from both laboratory and wild rodents.</title>
        <authorList>
            <person name="Sheh A."/>
            <person name="Shen Z."/>
            <person name="Fox J.G."/>
        </authorList>
    </citation>
    <scope>NUCLEOTIDE SEQUENCE [LARGE SCALE GENOMIC DNA]</scope>
    <source>
        <strain evidence="3 4">ATCC 49320</strain>
    </source>
</reference>
<evidence type="ECO:0000259" key="2">
    <source>
        <dbReference type="Pfam" id="PF13672"/>
    </source>
</evidence>
<feature type="domain" description="PPM-type phosphatase" evidence="2">
    <location>
        <begin position="12"/>
        <end position="91"/>
    </location>
</feature>
<evidence type="ECO:0000313" key="4">
    <source>
        <dbReference type="Proteomes" id="UP000029857"/>
    </source>
</evidence>
<dbReference type="EMBL" id="JRPJ02000047">
    <property type="protein sequence ID" value="TLE08518.1"/>
    <property type="molecule type" value="Genomic_DNA"/>
</dbReference>
<dbReference type="SUPFAM" id="SSF81606">
    <property type="entry name" value="PP2C-like"/>
    <property type="match status" value="1"/>
</dbReference>
<sequence length="472" mass="54243">MPYITFEYATKGRSHETNNVPCQDKTHYYIDSNIAIISLCDGAGSAKYSHIGAECVSKEITQILRENFDKYYMSENMQARCDIINKLLQKLNEVCTPNKTSNNQILEILQGYEKAYLLKDSNNHETYYKDIINEIMLKIRSFETRIDMIKYVFGHKDNNKAKEIAQKIHTETDKINTNIKTIKESLKHANTPFSLQKYANTIKDICTEAYKNLLIDLNKFKSQTKIDKKSNLPSNIMQTLADIKGLTTFYFDKYKTLVKKQNDVEREVIESDLCSFKKHVKQIIKLIETSKDSKLLLQNLETERKGLIAKNYIKGLEKSINITLYESNKVANQAQIYELKDLASTLLFAAIKGEQCLIGHLGDGAIGGLYGDELKCISNPDNGEYANETYFVTTKYAERALKIIKGNIKEKDINAFVLMSDGSTEGLYSKRENKFIESLQKHMLAIREGQDKAKKTTRYRKSYRKSKRAKKL</sequence>
<evidence type="ECO:0000313" key="3">
    <source>
        <dbReference type="EMBL" id="TLE08518.1"/>
    </source>
</evidence>
<feature type="region of interest" description="Disordered" evidence="1">
    <location>
        <begin position="450"/>
        <end position="472"/>
    </location>
</feature>
<proteinExistence type="predicted"/>
<evidence type="ECO:0000256" key="1">
    <source>
        <dbReference type="SAM" id="MobiDB-lite"/>
    </source>
</evidence>
<dbReference type="Pfam" id="PF13672">
    <property type="entry name" value="PP2C_2"/>
    <property type="match status" value="2"/>
</dbReference>
<name>A0A4V6I5M5_9HELI</name>
<organism evidence="3 4">
    <name type="scientific">Helicobacter bilis</name>
    <dbReference type="NCBI Taxonomy" id="37372"/>
    <lineage>
        <taxon>Bacteria</taxon>
        <taxon>Pseudomonadati</taxon>
        <taxon>Campylobacterota</taxon>
        <taxon>Epsilonproteobacteria</taxon>
        <taxon>Campylobacterales</taxon>
        <taxon>Helicobacteraceae</taxon>
        <taxon>Helicobacter</taxon>
    </lineage>
</organism>
<feature type="domain" description="PPM-type phosphatase" evidence="2">
    <location>
        <begin position="309"/>
        <end position="445"/>
    </location>
</feature>
<dbReference type="InterPro" id="IPR036457">
    <property type="entry name" value="PPM-type-like_dom_sf"/>
</dbReference>
<feature type="compositionally biased region" description="Basic residues" evidence="1">
    <location>
        <begin position="455"/>
        <end position="472"/>
    </location>
</feature>